<dbReference type="InterPro" id="IPR036249">
    <property type="entry name" value="Thioredoxin-like_sf"/>
</dbReference>
<proteinExistence type="predicted"/>
<feature type="compositionally biased region" description="Basic and acidic residues" evidence="2">
    <location>
        <begin position="244"/>
        <end position="253"/>
    </location>
</feature>
<reference evidence="3" key="1">
    <citation type="submission" date="2021-03" db="EMBL/GenBank/DDBJ databases">
        <authorList>
            <person name="Tagirdzhanova G."/>
        </authorList>
    </citation>
    <scope>NUCLEOTIDE SEQUENCE</scope>
</reference>
<dbReference type="OrthoDB" id="19232at2759"/>
<dbReference type="PANTHER" id="PTHR36417">
    <property type="entry name" value="SELENOPROTEIN DOMAIN PROTEIN (AFU_ORTHOLOGUE AFUA_1G05220)"/>
    <property type="match status" value="1"/>
</dbReference>
<accession>A0A8H3IML2</accession>
<evidence type="ECO:0000313" key="3">
    <source>
        <dbReference type="EMBL" id="CAF9926515.1"/>
    </source>
</evidence>
<dbReference type="EMBL" id="CAJPDT010000043">
    <property type="protein sequence ID" value="CAF9926515.1"/>
    <property type="molecule type" value="Genomic_DNA"/>
</dbReference>
<comment type="caution">
    <text evidence="3">The sequence shown here is derived from an EMBL/GenBank/DDBJ whole genome shotgun (WGS) entry which is preliminary data.</text>
</comment>
<feature type="region of interest" description="Disordered" evidence="2">
    <location>
        <begin position="206"/>
        <end position="253"/>
    </location>
</feature>
<sequence>MPTAYEIRAGGDVKNKKQSMADLKLRRLNELNSRLREDLERPRIKVSEASMSCVTPSHLRPGVVVSQTNLNSCPQIDTVLHKHKGLHGSLYVGLAGGVFTVDLIYASAQSDQEAANVQYPTTRTARLWDRKAEGGFPEVKKLKQLVRNVVDPNRDLGHVDRDQNGKKLGSTSDEISSSMSTGQPSTNKVEEGMQQYPRTTPLTNIFKASNDHQKQTIPIKSNVARGSTSEENEHQKRQQQNSPGRDDACEDCK</sequence>
<dbReference type="Pfam" id="PF10262">
    <property type="entry name" value="Rdx"/>
    <property type="match status" value="1"/>
</dbReference>
<evidence type="ECO:0000256" key="1">
    <source>
        <dbReference type="ARBA" id="ARBA00023284"/>
    </source>
</evidence>
<evidence type="ECO:0000256" key="2">
    <source>
        <dbReference type="SAM" id="MobiDB-lite"/>
    </source>
</evidence>
<feature type="compositionally biased region" description="Low complexity" evidence="2">
    <location>
        <begin position="170"/>
        <end position="180"/>
    </location>
</feature>
<name>A0A8H3IML2_9LECA</name>
<dbReference type="SUPFAM" id="SSF52833">
    <property type="entry name" value="Thioredoxin-like"/>
    <property type="match status" value="1"/>
</dbReference>
<feature type="compositionally biased region" description="Polar residues" evidence="2">
    <location>
        <begin position="215"/>
        <end position="229"/>
    </location>
</feature>
<organism evidence="3 4">
    <name type="scientific">Imshaugia aleurites</name>
    <dbReference type="NCBI Taxonomy" id="172621"/>
    <lineage>
        <taxon>Eukaryota</taxon>
        <taxon>Fungi</taxon>
        <taxon>Dikarya</taxon>
        <taxon>Ascomycota</taxon>
        <taxon>Pezizomycotina</taxon>
        <taxon>Lecanoromycetes</taxon>
        <taxon>OSLEUM clade</taxon>
        <taxon>Lecanoromycetidae</taxon>
        <taxon>Lecanorales</taxon>
        <taxon>Lecanorineae</taxon>
        <taxon>Parmeliaceae</taxon>
        <taxon>Imshaugia</taxon>
    </lineage>
</organism>
<dbReference type="Proteomes" id="UP000664534">
    <property type="component" value="Unassembled WGS sequence"/>
</dbReference>
<feature type="compositionally biased region" description="Basic and acidic residues" evidence="2">
    <location>
        <begin position="153"/>
        <end position="165"/>
    </location>
</feature>
<dbReference type="InterPro" id="IPR011893">
    <property type="entry name" value="Selenoprotein_Rdx-typ"/>
</dbReference>
<dbReference type="PANTHER" id="PTHR36417:SF2">
    <property type="entry name" value="SELENOPROTEIN DOMAIN PROTEIN (AFU_ORTHOLOGUE AFUA_1G05220)"/>
    <property type="match status" value="1"/>
</dbReference>
<dbReference type="AlphaFoldDB" id="A0A8H3IML2"/>
<dbReference type="Gene3D" id="3.40.30.10">
    <property type="entry name" value="Glutaredoxin"/>
    <property type="match status" value="1"/>
</dbReference>
<gene>
    <name evidence="3" type="ORF">IMSHALPRED_006982</name>
</gene>
<feature type="region of interest" description="Disordered" evidence="2">
    <location>
        <begin position="153"/>
        <end position="191"/>
    </location>
</feature>
<keyword evidence="4" id="KW-1185">Reference proteome</keyword>
<protein>
    <submittedName>
        <fullName evidence="3">Uncharacterized protein</fullName>
    </submittedName>
</protein>
<evidence type="ECO:0000313" key="4">
    <source>
        <dbReference type="Proteomes" id="UP000664534"/>
    </source>
</evidence>
<keyword evidence="1" id="KW-0676">Redox-active center</keyword>